<dbReference type="PANTHER" id="PTHR18964">
    <property type="entry name" value="ROK (REPRESSOR, ORF, KINASE) FAMILY"/>
    <property type="match status" value="1"/>
</dbReference>
<comment type="similarity">
    <text evidence="1">Belongs to the ROK (NagC/XylR) family.</text>
</comment>
<reference evidence="4 5" key="1">
    <citation type="submission" date="2018-10" db="EMBL/GenBank/DDBJ databases">
        <title>Sequencing the genomes of 1000 actinobacteria strains.</title>
        <authorList>
            <person name="Klenk H.-P."/>
        </authorList>
    </citation>
    <scope>NUCLEOTIDE SEQUENCE [LARGE SCALE GENOMIC DNA]</scope>
    <source>
        <strain evidence="4 5">DSM 17894</strain>
    </source>
</reference>
<feature type="domain" description="HTH marR-type" evidence="3">
    <location>
        <begin position="36"/>
        <end position="91"/>
    </location>
</feature>
<dbReference type="InterPro" id="IPR049874">
    <property type="entry name" value="ROK_cs"/>
</dbReference>
<keyword evidence="4" id="KW-0808">Transferase</keyword>
<dbReference type="RefSeq" id="WP_342768924.1">
    <property type="nucleotide sequence ID" value="NZ_RBKS01000001.1"/>
</dbReference>
<gene>
    <name evidence="4" type="ORF">C8E83_2507</name>
</gene>
<dbReference type="AlphaFoldDB" id="A0A495IJ91"/>
<evidence type="ECO:0000313" key="4">
    <source>
        <dbReference type="EMBL" id="RKR75361.1"/>
    </source>
</evidence>
<dbReference type="PANTHER" id="PTHR18964:SF173">
    <property type="entry name" value="GLUCOKINASE"/>
    <property type="match status" value="1"/>
</dbReference>
<keyword evidence="5" id="KW-1185">Reference proteome</keyword>
<sequence length="409" mass="42869">MTGRTDPATGRRPTPEARPAPLMNNSPGSQTSLRKRNQQRVIEALVSVGASTQAELARRTGLSTATISNIVTLMAKNGLVSLTPTTSSGRRAVSVKLLTSNGTVAAGIGFGRRHLRVVLVYPDFTIAAEENVILEQKYDPRDGFDLAKEVLTRLLEQTGISWEALSGVGVGIPGSIDRRDLMPVIGTVWAEWAFVDVVVELEDRLGVPVVLDNDANLGSVAETIWGLHGGATNLVYLKVGSGVGAGLILNGKPFNGATGVTGEVGHVQVVPDGQACRCGNRGCLEAEASVQAMLDRLSSVTPIQSTEDLVRAVQAGDVAALRVIEDAARLIGRVVGDLASILSPEVIVLGGPLAVLGDTILDPISRSFARHVLPLVRDATDIVASTLDDRGEALGAAALVFHQAAVRVI</sequence>
<feature type="region of interest" description="Disordered" evidence="2">
    <location>
        <begin position="1"/>
        <end position="37"/>
    </location>
</feature>
<dbReference type="Pfam" id="PF12802">
    <property type="entry name" value="MarR_2"/>
    <property type="match status" value="1"/>
</dbReference>
<dbReference type="InterPro" id="IPR043129">
    <property type="entry name" value="ATPase_NBD"/>
</dbReference>
<dbReference type="InterPro" id="IPR036388">
    <property type="entry name" value="WH-like_DNA-bd_sf"/>
</dbReference>
<comment type="caution">
    <text evidence="4">The sequence shown here is derived from an EMBL/GenBank/DDBJ whole genome shotgun (WGS) entry which is preliminary data.</text>
</comment>
<evidence type="ECO:0000256" key="2">
    <source>
        <dbReference type="SAM" id="MobiDB-lite"/>
    </source>
</evidence>
<accession>A0A495IJ91</accession>
<evidence type="ECO:0000259" key="3">
    <source>
        <dbReference type="Pfam" id="PF12802"/>
    </source>
</evidence>
<dbReference type="EMBL" id="RBKS01000001">
    <property type="protein sequence ID" value="RKR75361.1"/>
    <property type="molecule type" value="Genomic_DNA"/>
</dbReference>
<dbReference type="PROSITE" id="PS01125">
    <property type="entry name" value="ROK"/>
    <property type="match status" value="1"/>
</dbReference>
<name>A0A495IJ91_9MICO</name>
<protein>
    <submittedName>
        <fullName evidence="4">Putative NBD/HSP70 family sugar kinase</fullName>
    </submittedName>
</protein>
<dbReference type="Gene3D" id="1.10.10.10">
    <property type="entry name" value="Winged helix-like DNA-binding domain superfamily/Winged helix DNA-binding domain"/>
    <property type="match status" value="1"/>
</dbReference>
<evidence type="ECO:0000256" key="1">
    <source>
        <dbReference type="ARBA" id="ARBA00006479"/>
    </source>
</evidence>
<dbReference type="InterPro" id="IPR000835">
    <property type="entry name" value="HTH_MarR-typ"/>
</dbReference>
<dbReference type="Pfam" id="PF00480">
    <property type="entry name" value="ROK"/>
    <property type="match status" value="1"/>
</dbReference>
<dbReference type="Proteomes" id="UP000280008">
    <property type="component" value="Unassembled WGS sequence"/>
</dbReference>
<evidence type="ECO:0000313" key="5">
    <source>
        <dbReference type="Proteomes" id="UP000280008"/>
    </source>
</evidence>
<feature type="compositionally biased region" description="Polar residues" evidence="2">
    <location>
        <begin position="23"/>
        <end position="32"/>
    </location>
</feature>
<dbReference type="SUPFAM" id="SSF53067">
    <property type="entry name" value="Actin-like ATPase domain"/>
    <property type="match status" value="1"/>
</dbReference>
<dbReference type="InterPro" id="IPR036390">
    <property type="entry name" value="WH_DNA-bd_sf"/>
</dbReference>
<dbReference type="GO" id="GO:0003700">
    <property type="term" value="F:DNA-binding transcription factor activity"/>
    <property type="evidence" value="ECO:0007669"/>
    <property type="project" value="InterPro"/>
</dbReference>
<proteinExistence type="inferred from homology"/>
<dbReference type="GO" id="GO:0016301">
    <property type="term" value="F:kinase activity"/>
    <property type="evidence" value="ECO:0007669"/>
    <property type="project" value="UniProtKB-KW"/>
</dbReference>
<keyword evidence="4" id="KW-0418">Kinase</keyword>
<dbReference type="InterPro" id="IPR000600">
    <property type="entry name" value="ROK"/>
</dbReference>
<dbReference type="Gene3D" id="3.30.420.40">
    <property type="match status" value="2"/>
</dbReference>
<dbReference type="SUPFAM" id="SSF46785">
    <property type="entry name" value="Winged helix' DNA-binding domain"/>
    <property type="match status" value="1"/>
</dbReference>
<organism evidence="4 5">
    <name type="scientific">Frondihabitans australicus</name>
    <dbReference type="NCBI Taxonomy" id="386892"/>
    <lineage>
        <taxon>Bacteria</taxon>
        <taxon>Bacillati</taxon>
        <taxon>Actinomycetota</taxon>
        <taxon>Actinomycetes</taxon>
        <taxon>Micrococcales</taxon>
        <taxon>Microbacteriaceae</taxon>
        <taxon>Frondihabitans</taxon>
    </lineage>
</organism>